<organism evidence="2 3">
    <name type="scientific">Ignelater luminosus</name>
    <name type="common">Cucubano</name>
    <name type="synonym">Pyrophorus luminosus</name>
    <dbReference type="NCBI Taxonomy" id="2038154"/>
    <lineage>
        <taxon>Eukaryota</taxon>
        <taxon>Metazoa</taxon>
        <taxon>Ecdysozoa</taxon>
        <taxon>Arthropoda</taxon>
        <taxon>Hexapoda</taxon>
        <taxon>Insecta</taxon>
        <taxon>Pterygota</taxon>
        <taxon>Neoptera</taxon>
        <taxon>Endopterygota</taxon>
        <taxon>Coleoptera</taxon>
        <taxon>Polyphaga</taxon>
        <taxon>Elateriformia</taxon>
        <taxon>Elateroidea</taxon>
        <taxon>Elateridae</taxon>
        <taxon>Agrypninae</taxon>
        <taxon>Pyrophorini</taxon>
        <taxon>Ignelater</taxon>
    </lineage>
</organism>
<feature type="compositionally biased region" description="Polar residues" evidence="1">
    <location>
        <begin position="128"/>
        <end position="138"/>
    </location>
</feature>
<keyword evidence="3" id="KW-1185">Reference proteome</keyword>
<sequence>MSSRSAKIMEMTKQNNIVSKHIKVRTKKGKPPSSFNVSNSKNTINNTVPEIRENITSCFSDDEIIQYAINLENRIQHEYLRTDTEMSNVEDDNDLLQTREELENMPIETSNESESDSEETENGDDIVATTNGNNSESSIEGIEQVNDIHTGAKQHLNRTRRKRRHVDKEEWDIFKQRLKRSKGEEYKGLSKEDGKWSFNKNRSARR</sequence>
<feature type="region of interest" description="Disordered" evidence="1">
    <location>
        <begin position="101"/>
        <end position="138"/>
    </location>
</feature>
<evidence type="ECO:0000313" key="3">
    <source>
        <dbReference type="Proteomes" id="UP000801492"/>
    </source>
</evidence>
<gene>
    <name evidence="2" type="ORF">ILUMI_10351</name>
</gene>
<evidence type="ECO:0000313" key="2">
    <source>
        <dbReference type="EMBL" id="KAF2895829.1"/>
    </source>
</evidence>
<dbReference type="EMBL" id="VTPC01005629">
    <property type="protein sequence ID" value="KAF2895829.1"/>
    <property type="molecule type" value="Genomic_DNA"/>
</dbReference>
<protein>
    <submittedName>
        <fullName evidence="2">Uncharacterized protein</fullName>
    </submittedName>
</protein>
<feature type="compositionally biased region" description="Acidic residues" evidence="1">
    <location>
        <begin position="111"/>
        <end position="124"/>
    </location>
</feature>
<dbReference type="Proteomes" id="UP000801492">
    <property type="component" value="Unassembled WGS sequence"/>
</dbReference>
<name>A0A8K0GDQ2_IGNLU</name>
<feature type="compositionally biased region" description="Basic and acidic residues" evidence="1">
    <location>
        <begin position="180"/>
        <end position="195"/>
    </location>
</feature>
<reference evidence="2" key="1">
    <citation type="submission" date="2019-08" db="EMBL/GenBank/DDBJ databases">
        <title>The genome of the North American firefly Photinus pyralis.</title>
        <authorList>
            <consortium name="Photinus pyralis genome working group"/>
            <person name="Fallon T.R."/>
            <person name="Sander Lower S.E."/>
            <person name="Weng J.-K."/>
        </authorList>
    </citation>
    <scope>NUCLEOTIDE SEQUENCE</scope>
    <source>
        <strain evidence="2">TRF0915ILg1</strain>
        <tissue evidence="2">Whole body</tissue>
    </source>
</reference>
<comment type="caution">
    <text evidence="2">The sequence shown here is derived from an EMBL/GenBank/DDBJ whole genome shotgun (WGS) entry which is preliminary data.</text>
</comment>
<feature type="region of interest" description="Disordered" evidence="1">
    <location>
        <begin position="180"/>
        <end position="206"/>
    </location>
</feature>
<evidence type="ECO:0000256" key="1">
    <source>
        <dbReference type="SAM" id="MobiDB-lite"/>
    </source>
</evidence>
<proteinExistence type="predicted"/>
<dbReference type="AlphaFoldDB" id="A0A8K0GDQ2"/>
<accession>A0A8K0GDQ2</accession>